<dbReference type="Ensembl" id="ENSPFOT00000031888.1">
    <property type="protein sequence ID" value="ENSPFOP00000026784.1"/>
    <property type="gene ID" value="ENSPFOG00000022089.1"/>
</dbReference>
<dbReference type="AlphaFoldDB" id="A0A096M5U3"/>
<protein>
    <recommendedName>
        <fullName evidence="5">Cilia- and flagella-associated protein 157</fullName>
    </recommendedName>
</protein>
<feature type="region of interest" description="Disordered" evidence="2">
    <location>
        <begin position="365"/>
        <end position="399"/>
    </location>
</feature>
<evidence type="ECO:0000256" key="2">
    <source>
        <dbReference type="SAM" id="MobiDB-lite"/>
    </source>
</evidence>
<organism evidence="3 4">
    <name type="scientific">Poecilia formosa</name>
    <name type="common">Amazon molly</name>
    <name type="synonym">Limia formosa</name>
    <dbReference type="NCBI Taxonomy" id="48698"/>
    <lineage>
        <taxon>Eukaryota</taxon>
        <taxon>Metazoa</taxon>
        <taxon>Chordata</taxon>
        <taxon>Craniata</taxon>
        <taxon>Vertebrata</taxon>
        <taxon>Euteleostomi</taxon>
        <taxon>Actinopterygii</taxon>
        <taxon>Neopterygii</taxon>
        <taxon>Teleostei</taxon>
        <taxon>Neoteleostei</taxon>
        <taxon>Acanthomorphata</taxon>
        <taxon>Ovalentaria</taxon>
        <taxon>Atherinomorphae</taxon>
        <taxon>Cyprinodontiformes</taxon>
        <taxon>Poeciliidae</taxon>
        <taxon>Poeciliinae</taxon>
        <taxon>Poecilia</taxon>
    </lineage>
</organism>
<evidence type="ECO:0008006" key="5">
    <source>
        <dbReference type="Google" id="ProtNLM"/>
    </source>
</evidence>
<dbReference type="STRING" id="48698.ENSPFOP00000026784"/>
<feature type="coiled-coil region" evidence="1">
    <location>
        <begin position="19"/>
        <end position="46"/>
    </location>
</feature>
<name>A0A096M5U3_POEFO</name>
<dbReference type="Proteomes" id="UP000028760">
    <property type="component" value="Unassembled WGS sequence"/>
</dbReference>
<dbReference type="GeneTree" id="ENSGT00770000121806"/>
<reference evidence="3" key="3">
    <citation type="submission" date="2025-09" db="UniProtKB">
        <authorList>
            <consortium name="Ensembl"/>
        </authorList>
    </citation>
    <scope>IDENTIFICATION</scope>
</reference>
<sequence length="421" mass="48985">EPPDAEDPEREKSLFLTQISFLDEQLERFQLQSDELKEQKKDIVLKSGALQKDTTDILEYLQHYLSVLEKDEEELKAKVERQLQGDQQKTESLEQLLSTERQELQDKLDQMGSDRNNQAARIEEQRLQLIEQERKIDMKKTLDKELVFLEQQHAAEINKMYMEKRDVSVLRIIDEMKQNVMNSIRQRVKTMIQEETEQHQKLRANVESLSLKSLVLLWRRKSEHSRMERLCQTSIKIRVMIHKMTRKINILRKESVKLRRRCKLLTGHINELQSSRESLLGYKEAYRSCLASGSEECRQKAMAVALLLERLQRERSRRRDLEGDLKRAVSFLTAIAMDSEKIPGAQPRLQHLLQLMVTRELQDAETAVLTGSSDQTAGPPRAEGSGPEPASRDEAEEEEEALFLMAKLRPGDLYLVPGPTW</sequence>
<feature type="coiled-coil region" evidence="1">
    <location>
        <begin position="76"/>
        <end position="135"/>
    </location>
</feature>
<keyword evidence="1" id="KW-0175">Coiled coil</keyword>
<feature type="coiled-coil region" evidence="1">
    <location>
        <begin position="185"/>
        <end position="212"/>
    </location>
</feature>
<reference evidence="4" key="1">
    <citation type="submission" date="2013-10" db="EMBL/GenBank/DDBJ databases">
        <authorList>
            <person name="Schartl M."/>
            <person name="Warren W."/>
        </authorList>
    </citation>
    <scope>NUCLEOTIDE SEQUENCE [LARGE SCALE GENOMIC DNA]</scope>
    <source>
        <strain evidence="4">female</strain>
    </source>
</reference>
<accession>A0A096M5U3</accession>
<evidence type="ECO:0000313" key="4">
    <source>
        <dbReference type="Proteomes" id="UP000028760"/>
    </source>
</evidence>
<dbReference type="OMA" id="WRRKSEH"/>
<evidence type="ECO:0000256" key="1">
    <source>
        <dbReference type="SAM" id="Coils"/>
    </source>
</evidence>
<dbReference type="EMBL" id="AYCK01015160">
    <property type="status" value="NOT_ANNOTATED_CDS"/>
    <property type="molecule type" value="Genomic_DNA"/>
</dbReference>
<proteinExistence type="predicted"/>
<evidence type="ECO:0000313" key="3">
    <source>
        <dbReference type="Ensembl" id="ENSPFOP00000026784.1"/>
    </source>
</evidence>
<keyword evidence="4" id="KW-1185">Reference proteome</keyword>
<reference evidence="3" key="2">
    <citation type="submission" date="2025-08" db="UniProtKB">
        <authorList>
            <consortium name="Ensembl"/>
        </authorList>
    </citation>
    <scope>IDENTIFICATION</scope>
</reference>